<dbReference type="RefSeq" id="WP_341839857.1">
    <property type="nucleotide sequence ID" value="NZ_CP149792.1"/>
</dbReference>
<sequence>MQKLLLFLCLQSILMIIPATMSACDCLMVHPVTSHVKTSEYILVVKTMDYEREEFQPASGVRATVAVLEVLKGNVSVGQEMRFDADNPSNCSFRFEKDKVYLVFAFKKKDHFEVFHCSFSGDRQLVEKQYRQLKKYIRRKGTSA</sequence>
<protein>
    <recommendedName>
        <fullName evidence="4">Tissue inhibitor of metalloproteinase</fullName>
    </recommendedName>
</protein>
<organism evidence="2 3">
    <name type="scientific">Chitinophaga caseinilytica</name>
    <dbReference type="NCBI Taxonomy" id="2267521"/>
    <lineage>
        <taxon>Bacteria</taxon>
        <taxon>Pseudomonadati</taxon>
        <taxon>Bacteroidota</taxon>
        <taxon>Chitinophagia</taxon>
        <taxon>Chitinophagales</taxon>
        <taxon>Chitinophagaceae</taxon>
        <taxon>Chitinophaga</taxon>
    </lineage>
</organism>
<dbReference type="PROSITE" id="PS51257">
    <property type="entry name" value="PROKAR_LIPOPROTEIN"/>
    <property type="match status" value="1"/>
</dbReference>
<evidence type="ECO:0008006" key="4">
    <source>
        <dbReference type="Google" id="ProtNLM"/>
    </source>
</evidence>
<keyword evidence="3" id="KW-1185">Reference proteome</keyword>
<reference evidence="2 3" key="1">
    <citation type="submission" date="2024-03" db="EMBL/GenBank/DDBJ databases">
        <title>Chitinophaga caseinilytica sp. nov., a casein hydrolysing bacterium isolated from forest soil.</title>
        <authorList>
            <person name="Lee D.S."/>
            <person name="Han D.M."/>
            <person name="Baek J.H."/>
            <person name="Choi D.G."/>
            <person name="Jeon J.H."/>
            <person name="Jeon C.O."/>
        </authorList>
    </citation>
    <scope>NUCLEOTIDE SEQUENCE [LARGE SCALE GENOMIC DNA]</scope>
    <source>
        <strain evidence="2 3">KACC 19118</strain>
    </source>
</reference>
<accession>A0ABZ2Z0L2</accession>
<proteinExistence type="predicted"/>
<keyword evidence="1" id="KW-0732">Signal</keyword>
<dbReference type="Proteomes" id="UP001449657">
    <property type="component" value="Chromosome"/>
</dbReference>
<evidence type="ECO:0000313" key="2">
    <source>
        <dbReference type="EMBL" id="WZN45102.1"/>
    </source>
</evidence>
<evidence type="ECO:0000256" key="1">
    <source>
        <dbReference type="SAM" id="SignalP"/>
    </source>
</evidence>
<dbReference type="SUPFAM" id="SSF50242">
    <property type="entry name" value="TIMP-like"/>
    <property type="match status" value="1"/>
</dbReference>
<name>A0ABZ2Z0L2_9BACT</name>
<dbReference type="Gene3D" id="2.40.50.120">
    <property type="match status" value="1"/>
</dbReference>
<gene>
    <name evidence="2" type="ORF">WJU22_19580</name>
</gene>
<evidence type="ECO:0000313" key="3">
    <source>
        <dbReference type="Proteomes" id="UP001449657"/>
    </source>
</evidence>
<dbReference type="EMBL" id="CP150096">
    <property type="protein sequence ID" value="WZN45102.1"/>
    <property type="molecule type" value="Genomic_DNA"/>
</dbReference>
<dbReference type="InterPro" id="IPR008993">
    <property type="entry name" value="TIMP-like_OB-fold"/>
</dbReference>
<feature type="signal peptide" evidence="1">
    <location>
        <begin position="1"/>
        <end position="23"/>
    </location>
</feature>
<feature type="chain" id="PRO_5045073953" description="Tissue inhibitor of metalloproteinase" evidence="1">
    <location>
        <begin position="24"/>
        <end position="144"/>
    </location>
</feature>